<evidence type="ECO:0000256" key="4">
    <source>
        <dbReference type="ARBA" id="ARBA00023054"/>
    </source>
</evidence>
<dbReference type="Proteomes" id="UP000186698">
    <property type="component" value="Chromosome 5S"/>
</dbReference>
<comment type="function">
    <text evidence="8">Indirectly acts as a regulator of heme synthesis in erythroid tissues: regulates heme synthesis by modulating the mitochondrial pH and redox potential, allowing fech to efficiently catalyze the incorporation of iron into protoporphyrin IX to produce heme.</text>
</comment>
<dbReference type="GO" id="GO:0005739">
    <property type="term" value="C:mitochondrion"/>
    <property type="evidence" value="ECO:0007669"/>
    <property type="project" value="UniProtKB-SubCell"/>
</dbReference>
<dbReference type="OMA" id="QEVDHHK"/>
<keyword evidence="3" id="KW-0809">Transit peptide</keyword>
<organism evidence="9 10">
    <name type="scientific">Xenopus laevis</name>
    <name type="common">African clawed frog</name>
    <dbReference type="NCBI Taxonomy" id="8355"/>
    <lineage>
        <taxon>Eukaryota</taxon>
        <taxon>Metazoa</taxon>
        <taxon>Chordata</taxon>
        <taxon>Craniata</taxon>
        <taxon>Vertebrata</taxon>
        <taxon>Euteleostomi</taxon>
        <taxon>Amphibia</taxon>
        <taxon>Batrachia</taxon>
        <taxon>Anura</taxon>
        <taxon>Pipoidea</taxon>
        <taxon>Pipidae</taxon>
        <taxon>Xenopodinae</taxon>
        <taxon>Xenopus</taxon>
        <taxon>Xenopus</taxon>
    </lineage>
</organism>
<accession>A0A1L8G1Z1</accession>
<dbReference type="KEGG" id="xla:108717827"/>
<evidence type="ECO:0000256" key="8">
    <source>
        <dbReference type="RuleBase" id="RU368087"/>
    </source>
</evidence>
<keyword evidence="4" id="KW-0175">Coiled coil</keyword>
<dbReference type="Gene3D" id="1.20.5.500">
    <property type="entry name" value="Single helix bin"/>
    <property type="match status" value="1"/>
</dbReference>
<name>A0A1L8G1Z1_XENLA</name>
<evidence type="ECO:0000256" key="2">
    <source>
        <dbReference type="ARBA" id="ARBA00010901"/>
    </source>
</evidence>
<keyword evidence="9" id="KW-1185">Reference proteome</keyword>
<evidence type="ECO:0000256" key="3">
    <source>
        <dbReference type="ARBA" id="ARBA00022946"/>
    </source>
</evidence>
<dbReference type="SUPFAM" id="SSF64602">
    <property type="entry name" value="F1 ATPase inhibitor, IF1, C-terminal domain"/>
    <property type="match status" value="1"/>
</dbReference>
<dbReference type="OrthoDB" id="10045676at2759"/>
<dbReference type="GeneID" id="108717827"/>
<proteinExistence type="inferred from homology"/>
<dbReference type="PANTHER" id="PTHR48417">
    <property type="entry name" value="ATP SYNTHASE F1 SUBUNIT EPSILON"/>
    <property type="match status" value="1"/>
</dbReference>
<dbReference type="STRING" id="8355.A0A1L8G1Z1"/>
<reference evidence="10" key="1">
    <citation type="submission" date="2025-08" db="UniProtKB">
        <authorList>
            <consortium name="RefSeq"/>
        </authorList>
    </citation>
    <scope>IDENTIFICATION</scope>
    <source>
        <strain evidence="10">J_2021</strain>
        <tissue evidence="10">Erythrocytes</tissue>
    </source>
</reference>
<comment type="subcellular location">
    <subcellularLocation>
        <location evidence="1 8">Mitochondrion</location>
    </subcellularLocation>
</comment>
<keyword evidence="5 8" id="KW-0496">Mitochondrion</keyword>
<dbReference type="RefSeq" id="XP_018120700.1">
    <property type="nucleotide sequence ID" value="XM_018265211.2"/>
</dbReference>
<dbReference type="InterPro" id="IPR007648">
    <property type="entry name" value="ATPase_inhibitor_mt"/>
</dbReference>
<comment type="similarity">
    <text evidence="2 8">Belongs to the ATPase inhibitor family.</text>
</comment>
<sequence>MAGSLLWAGIRNVLLMQMRGLSDQLGEFGKGAGEGGGRGGSIREAGGAFGKHQAAEKGRYFRQKEQEQIASLRKHYEEEIHHYKLEIERLQ</sequence>
<gene>
    <name evidence="10" type="primary">LOC108717827</name>
</gene>
<evidence type="ECO:0000313" key="10">
    <source>
        <dbReference type="RefSeq" id="XP_018120700.1"/>
    </source>
</evidence>
<comment type="function">
    <text evidence="7">Endogenous F(1)F(o)-ATPase inhibitor limiting ATP depletion when the mitochondrial membrane potential falls below a threshold and the F(1)F(o)-ATP synthase starts hydrolyzing ATP to pump protons out of the mitochondrial matrix. Required to avoid the consumption of cellular ATP when the F(1)F(o)-ATP synthase enzyme acts as an ATP hydrolase. Indirectly acts as a regulator of heme synthesis in erythroid tissues: regulates heme synthesis by modulating the mitochondrial pH and redox potential, allowing FECH to efficiently catalyze the incorporation of iron into protoporphyrin IX to produce heme.</text>
</comment>
<evidence type="ECO:0000313" key="9">
    <source>
        <dbReference type="Proteomes" id="UP000186698"/>
    </source>
</evidence>
<evidence type="ECO:0000256" key="1">
    <source>
        <dbReference type="ARBA" id="ARBA00004173"/>
    </source>
</evidence>
<evidence type="ECO:0000256" key="6">
    <source>
        <dbReference type="ARBA" id="ARBA00026043"/>
    </source>
</evidence>
<dbReference type="GO" id="GO:0042030">
    <property type="term" value="F:ATPase inhibitor activity"/>
    <property type="evidence" value="ECO:0007669"/>
    <property type="project" value="UniProtKB-UniRule"/>
</dbReference>
<comment type="subunit">
    <text evidence="6 8">Homodimer; represents the active form and is present at a pH value below 6.5. Homotetramer; represents the inactive form and is present at a pH value above 7.0.</text>
</comment>
<dbReference type="Pfam" id="PF04568">
    <property type="entry name" value="IATP"/>
    <property type="match status" value="1"/>
</dbReference>
<evidence type="ECO:0000256" key="5">
    <source>
        <dbReference type="ARBA" id="ARBA00023128"/>
    </source>
</evidence>
<evidence type="ECO:0000256" key="7">
    <source>
        <dbReference type="ARBA" id="ARBA00046200"/>
    </source>
</evidence>
<comment type="domain">
    <text evidence="8">Forms an alpha-helical dimer with monomers associated via an antiparallel alpha-helical coiled coil, leaving each N-terminal inhibitory region accessible for interaction with an F1 catalytic domain. The inhibitory N-terminal region binds the alpha(ADP-bound)-beta(ADP-bound) (ATP5F1A-ATP5F1B) interface of F1-ATPase, and also contact the central gamma subunit (ATP5F1C). This dimeric state is favored by pH values below 7.0, and at higher values the dimers associate to form inactive homotetramer, where the inhibitory region is occluded, masking its inhibitory activity.</text>
</comment>
<dbReference type="AlphaFoldDB" id="A0A1L8G1Z1"/>
<dbReference type="PaxDb" id="8355-A0A1L8G1Z1"/>
<protein>
    <recommendedName>
        <fullName evidence="8">ATPase inhibitor, mitochondrial</fullName>
    </recommendedName>
    <alternativeName>
        <fullName evidence="8">ATP synthase F1 subunit epsilon</fullName>
    </alternativeName>
</protein>
<dbReference type="PANTHER" id="PTHR48417:SF1">
    <property type="entry name" value="ATP SYNTHASE F1 SUBUNIT EPSILON"/>
    <property type="match status" value="1"/>
</dbReference>